<dbReference type="KEGG" id="slp:Slip_0335"/>
<dbReference type="Proteomes" id="UP000000378">
    <property type="component" value="Chromosome"/>
</dbReference>
<sequence length="85" mass="9265">MKGLIFRWAVRRLVKKGTAKVTRQLVRGILYPAGTALLTKVISNKTSPPSIESSFSASDRIISKDLSEATNHTPPQSSQDNQTAP</sequence>
<protein>
    <submittedName>
        <fullName evidence="2">Uncharacterized protein</fullName>
    </submittedName>
</protein>
<dbReference type="EMBL" id="CP002048">
    <property type="protein sequence ID" value="ADI01119.1"/>
    <property type="molecule type" value="Genomic_DNA"/>
</dbReference>
<feature type="compositionally biased region" description="Polar residues" evidence="1">
    <location>
        <begin position="68"/>
        <end position="85"/>
    </location>
</feature>
<reference evidence="3" key="1">
    <citation type="journal article" date="2010" name="Stand. Genomic Sci.">
        <title>Complete genome sequence of Syntrophothermus lipocalidus type strain (TGB-C1T).</title>
        <authorList>
            <consortium name="US DOE Joint Genome Institute (JGI-PGF)"/>
            <person name="Djao O."/>
            <person name="Zhang X."/>
            <person name="Lucas S."/>
            <person name="Lapidus A."/>
            <person name="Glavina Del Rio T."/>
            <person name="Nolan M."/>
            <person name="Tice H."/>
            <person name="Cheng J."/>
            <person name="Han C."/>
            <person name="Tapia R."/>
            <person name="Goodwin L."/>
            <person name="Pitluck S."/>
            <person name="Liolios K."/>
            <person name="Ivanova N."/>
            <person name="Mavromatis K."/>
            <person name="Mikhailova N."/>
            <person name="Ovchinnikova G."/>
            <person name="Pati A."/>
            <person name="Brambilla E."/>
            <person name="Chen A."/>
            <person name="Palaniappan K."/>
            <person name="Land M."/>
            <person name="Hauser L."/>
            <person name="Chang Y."/>
            <person name="Jeffries C."/>
            <person name="Rohde M."/>
            <person name="Sikorski J."/>
            <person name="Spring S."/>
            <person name="Goker M."/>
            <person name="Detter J."/>
            <person name="Woyke T."/>
            <person name="Bristow J."/>
            <person name="Eisen J."/>
            <person name="Markowitz V."/>
            <person name="Hugenholtz P."/>
            <person name="Kyrpides N."/>
            <person name="Klenk H."/>
        </authorList>
    </citation>
    <scope>NUCLEOTIDE SEQUENCE [LARGE SCALE GENOMIC DNA]</scope>
    <source>
        <strain evidence="3">DSM 12680 / TGB-C1</strain>
    </source>
</reference>
<gene>
    <name evidence="2" type="ordered locus">Slip_0335</name>
</gene>
<evidence type="ECO:0000256" key="1">
    <source>
        <dbReference type="SAM" id="MobiDB-lite"/>
    </source>
</evidence>
<evidence type="ECO:0000313" key="2">
    <source>
        <dbReference type="EMBL" id="ADI01119.1"/>
    </source>
</evidence>
<organism evidence="2 3">
    <name type="scientific">Syntrophothermus lipocalidus (strain DSM 12680 / TGB-C1)</name>
    <dbReference type="NCBI Taxonomy" id="643648"/>
    <lineage>
        <taxon>Bacteria</taxon>
        <taxon>Bacillati</taxon>
        <taxon>Bacillota</taxon>
        <taxon>Clostridia</taxon>
        <taxon>Eubacteriales</taxon>
        <taxon>Syntrophomonadaceae</taxon>
        <taxon>Syntrophothermus</taxon>
    </lineage>
</organism>
<dbReference type="HOGENOM" id="CLU_2511521_0_0_9"/>
<reference evidence="2 3" key="2">
    <citation type="journal article" date="2010" name="Stand. Genomic Sci.">
        <title>Complete genome sequence of Syntrophothermus lipocalidus type strain (TGB-C1).</title>
        <authorList>
            <person name="Djao O.D."/>
            <person name="Zhang X."/>
            <person name="Lucas S."/>
            <person name="Lapidus A."/>
            <person name="Del Rio T.G."/>
            <person name="Nolan M."/>
            <person name="Tice H."/>
            <person name="Cheng J.F."/>
            <person name="Han C."/>
            <person name="Tapia R."/>
            <person name="Goodwin L."/>
            <person name="Pitluck S."/>
            <person name="Liolios K."/>
            <person name="Ivanova N."/>
            <person name="Mavromatis K."/>
            <person name="Mikhailova N."/>
            <person name="Ovchinnikova G."/>
            <person name="Pati A."/>
            <person name="Brambilla E."/>
            <person name="Chen A."/>
            <person name="Palaniappan K."/>
            <person name="Land M."/>
            <person name="Hauser L."/>
            <person name="Chang Y.J."/>
            <person name="Jeffries C.D."/>
            <person name="Rohde M."/>
            <person name="Sikorski J."/>
            <person name="Spring S."/>
            <person name="Goker M."/>
            <person name="Detter J.C."/>
            <person name="Woyke T."/>
            <person name="Bristow J."/>
            <person name="Eisen J.A."/>
            <person name="Markowitz V."/>
            <person name="Hugenholtz P."/>
            <person name="Kyrpides N.C."/>
            <person name="Klenk H.P."/>
        </authorList>
    </citation>
    <scope>NUCLEOTIDE SEQUENCE [LARGE SCALE GENOMIC DNA]</scope>
    <source>
        <strain evidence="3">DSM 12680 / TGB-C1</strain>
    </source>
</reference>
<accession>D7CK05</accession>
<feature type="region of interest" description="Disordered" evidence="1">
    <location>
        <begin position="63"/>
        <end position="85"/>
    </location>
</feature>
<proteinExistence type="predicted"/>
<evidence type="ECO:0000313" key="3">
    <source>
        <dbReference type="Proteomes" id="UP000000378"/>
    </source>
</evidence>
<keyword evidence="3" id="KW-1185">Reference proteome</keyword>
<name>D7CK05_SYNLT</name>
<dbReference type="AlphaFoldDB" id="D7CK05"/>